<dbReference type="PANTHER" id="PTHR11736:SF35">
    <property type="entry name" value="MELANOMA-ASSOCIATED ANTIGEN B5"/>
    <property type="match status" value="1"/>
</dbReference>
<feature type="compositionally biased region" description="Polar residues" evidence="1">
    <location>
        <begin position="336"/>
        <end position="345"/>
    </location>
</feature>
<dbReference type="InterPro" id="IPR041899">
    <property type="entry name" value="MAGE_WH2"/>
</dbReference>
<feature type="region of interest" description="Disordered" evidence="1">
    <location>
        <begin position="314"/>
        <end position="345"/>
    </location>
</feature>
<gene>
    <name evidence="3" type="ORF">HJG63_012889</name>
</gene>
<organism evidence="3 4">
    <name type="scientific">Rousettus aegyptiacus</name>
    <name type="common">Egyptian fruit bat</name>
    <name type="synonym">Pteropus aegyptiacus</name>
    <dbReference type="NCBI Taxonomy" id="9407"/>
    <lineage>
        <taxon>Eukaryota</taxon>
        <taxon>Metazoa</taxon>
        <taxon>Chordata</taxon>
        <taxon>Craniata</taxon>
        <taxon>Vertebrata</taxon>
        <taxon>Euteleostomi</taxon>
        <taxon>Mammalia</taxon>
        <taxon>Eutheria</taxon>
        <taxon>Laurasiatheria</taxon>
        <taxon>Chiroptera</taxon>
        <taxon>Yinpterochiroptera</taxon>
        <taxon>Pteropodoidea</taxon>
        <taxon>Pteropodidae</taxon>
        <taxon>Rousettinae</taxon>
        <taxon>Rousettus</taxon>
    </lineage>
</organism>
<accession>A0A7J8B7B5</accession>
<protein>
    <recommendedName>
        <fullName evidence="2">MAGE domain-containing protein</fullName>
    </recommendedName>
</protein>
<feature type="compositionally biased region" description="Polar residues" evidence="1">
    <location>
        <begin position="95"/>
        <end position="112"/>
    </location>
</feature>
<dbReference type="EMBL" id="JACASE010000026">
    <property type="protein sequence ID" value="KAF6394375.1"/>
    <property type="molecule type" value="Genomic_DNA"/>
</dbReference>
<dbReference type="FunFam" id="1.10.10.1210:FF:000001">
    <property type="entry name" value="melanoma-associated antigen D1"/>
    <property type="match status" value="1"/>
</dbReference>
<dbReference type="AlphaFoldDB" id="A0A7J8B7B5"/>
<dbReference type="Pfam" id="PF12440">
    <property type="entry name" value="MAGE_N"/>
    <property type="match status" value="1"/>
</dbReference>
<dbReference type="Proteomes" id="UP000593571">
    <property type="component" value="Unassembled WGS sequence"/>
</dbReference>
<evidence type="ECO:0000313" key="4">
    <source>
        <dbReference type="Proteomes" id="UP000593571"/>
    </source>
</evidence>
<dbReference type="InterPro" id="IPR037445">
    <property type="entry name" value="MAGE"/>
</dbReference>
<reference evidence="3 4" key="1">
    <citation type="journal article" date="2020" name="Nature">
        <title>Six reference-quality genomes reveal evolution of bat adaptations.</title>
        <authorList>
            <person name="Jebb D."/>
            <person name="Huang Z."/>
            <person name="Pippel M."/>
            <person name="Hughes G.M."/>
            <person name="Lavrichenko K."/>
            <person name="Devanna P."/>
            <person name="Winkler S."/>
            <person name="Jermiin L.S."/>
            <person name="Skirmuntt E.C."/>
            <person name="Katzourakis A."/>
            <person name="Burkitt-Gray L."/>
            <person name="Ray D.A."/>
            <person name="Sullivan K.A.M."/>
            <person name="Roscito J.G."/>
            <person name="Kirilenko B.M."/>
            <person name="Davalos L.M."/>
            <person name="Corthals A.P."/>
            <person name="Power M.L."/>
            <person name="Jones G."/>
            <person name="Ransome R.D."/>
            <person name="Dechmann D.K.N."/>
            <person name="Locatelli A.G."/>
            <person name="Puechmaille S.J."/>
            <person name="Fedrigo O."/>
            <person name="Jarvis E.D."/>
            <person name="Hiller M."/>
            <person name="Vernes S.C."/>
            <person name="Myers E.W."/>
            <person name="Teeling E.C."/>
        </authorList>
    </citation>
    <scope>NUCLEOTIDE SEQUENCE [LARGE SCALE GENOMIC DNA]</scope>
    <source>
        <strain evidence="3">MRouAeg1</strain>
        <tissue evidence="3">Muscle</tissue>
    </source>
</reference>
<dbReference type="Gene3D" id="1.10.10.1210">
    <property type="entry name" value="MAGE homology domain, winged helix WH2 motif"/>
    <property type="match status" value="1"/>
</dbReference>
<evidence type="ECO:0000313" key="3">
    <source>
        <dbReference type="EMBL" id="KAF6394375.1"/>
    </source>
</evidence>
<dbReference type="GO" id="GO:0005634">
    <property type="term" value="C:nucleus"/>
    <property type="evidence" value="ECO:0007669"/>
    <property type="project" value="TreeGrafter"/>
</dbReference>
<feature type="compositionally biased region" description="Basic residues" evidence="1">
    <location>
        <begin position="1"/>
        <end position="24"/>
    </location>
</feature>
<dbReference type="PANTHER" id="PTHR11736">
    <property type="entry name" value="MELANOMA-ASSOCIATED ANTIGEN MAGE ANTIGEN"/>
    <property type="match status" value="1"/>
</dbReference>
<feature type="compositionally biased region" description="Low complexity" evidence="1">
    <location>
        <begin position="48"/>
        <end position="78"/>
    </location>
</feature>
<dbReference type="InterPro" id="IPR041898">
    <property type="entry name" value="MAGE_WH1"/>
</dbReference>
<sequence>MPRGQKSKLRAREKRRQARGKSHAQRSDEATTTEEELPSCSSALEVPSQSTSQTESGSSLQASRRASAASATTTTTTSPGAVKTSSDDGEDSQDEAVSSSPEGFSAQSSESTSPAVKVDLVEQFLLHKYRVNQPILKKDIEKILGERHQGAYAAILEKAAERIEVFFAIDLKEVDSNVYEFVSKLNIPNNGRLRTGRGWPKTGLLMNILGFIFMKGNRATEEELWVFLKLFQIHPGKKHIIYGEPRKLISKDLVNLKYLEYRQVPGSDPPRHEYLWGPRAYAETSKMKVLHFLAKAGGTVPSAFSMYEEALREERARKGGAGRPGASATARPDSMAPSSSTRSAR</sequence>
<dbReference type="Gene3D" id="1.10.10.1200">
    <property type="entry name" value="MAGE homology domain, winged helix WH1 motif"/>
    <property type="match status" value="1"/>
</dbReference>
<proteinExistence type="predicted"/>
<dbReference type="InterPro" id="IPR021072">
    <property type="entry name" value="MAGE_N"/>
</dbReference>
<evidence type="ECO:0000256" key="1">
    <source>
        <dbReference type="SAM" id="MobiDB-lite"/>
    </source>
</evidence>
<evidence type="ECO:0000259" key="2">
    <source>
        <dbReference type="PROSITE" id="PS50838"/>
    </source>
</evidence>
<feature type="domain" description="MAGE" evidence="2">
    <location>
        <begin position="114"/>
        <end position="310"/>
    </location>
</feature>
<dbReference type="GO" id="GO:0000122">
    <property type="term" value="P:negative regulation of transcription by RNA polymerase II"/>
    <property type="evidence" value="ECO:0007669"/>
    <property type="project" value="TreeGrafter"/>
</dbReference>
<feature type="region of interest" description="Disordered" evidence="1">
    <location>
        <begin position="1"/>
        <end position="112"/>
    </location>
</feature>
<dbReference type="Pfam" id="PF01454">
    <property type="entry name" value="MAGE"/>
    <property type="match status" value="1"/>
</dbReference>
<comment type="caution">
    <text evidence="3">The sequence shown here is derived from an EMBL/GenBank/DDBJ whole genome shotgun (WGS) entry which is preliminary data.</text>
</comment>
<keyword evidence="4" id="KW-1185">Reference proteome</keyword>
<name>A0A7J8B7B5_ROUAE</name>
<dbReference type="SMART" id="SM01392">
    <property type="entry name" value="MAGE_N"/>
    <property type="match status" value="1"/>
</dbReference>
<dbReference type="PROSITE" id="PS50838">
    <property type="entry name" value="MAGE"/>
    <property type="match status" value="1"/>
</dbReference>
<dbReference type="SMART" id="SM01373">
    <property type="entry name" value="MAGE"/>
    <property type="match status" value="1"/>
</dbReference>
<dbReference type="InterPro" id="IPR002190">
    <property type="entry name" value="MHD_dom"/>
</dbReference>